<dbReference type="Gene3D" id="3.40.50.720">
    <property type="entry name" value="NAD(P)-binding Rossmann-like Domain"/>
    <property type="match status" value="1"/>
</dbReference>
<sequence>MGVLIVFGYGPGISHATAERFGREGYSLALVARNAERLDEGVARLKADGIDAVGYRSDARDPEMIRQTVSRIRKDLGVVSAVLWTAFRSGGVTDVLATRPEDVARVFDVGVIGLLTCVQEVLDDLRSSPGAAVLVANGSVGEHSSESDAFAKLLGIDGVALENAAKSKLVGVLAERLRELGVHVGEVTIAGSVKGTATASPTAIEPSLIAETFWSLVRDRDRTRVRMTE</sequence>
<protein>
    <submittedName>
        <fullName evidence="1">SDR family NAD(P)-dependent oxidoreductase</fullName>
    </submittedName>
</protein>
<reference evidence="1" key="1">
    <citation type="submission" date="2022-10" db="EMBL/GenBank/DDBJ databases">
        <title>The complete genomes of actinobacterial strains from the NBC collection.</title>
        <authorList>
            <person name="Joergensen T.S."/>
            <person name="Alvarez Arevalo M."/>
            <person name="Sterndorff E.B."/>
            <person name="Faurdal D."/>
            <person name="Vuksanovic O."/>
            <person name="Mourched A.-S."/>
            <person name="Charusanti P."/>
            <person name="Shaw S."/>
            <person name="Blin K."/>
            <person name="Weber T."/>
        </authorList>
    </citation>
    <scope>NUCLEOTIDE SEQUENCE</scope>
    <source>
        <strain evidence="1">NBC_01401</strain>
    </source>
</reference>
<dbReference type="Pfam" id="PF00106">
    <property type="entry name" value="adh_short"/>
    <property type="match status" value="1"/>
</dbReference>
<dbReference type="EMBL" id="CP109535">
    <property type="protein sequence ID" value="WTY99566.1"/>
    <property type="molecule type" value="Genomic_DNA"/>
</dbReference>
<dbReference type="InterPro" id="IPR002347">
    <property type="entry name" value="SDR_fam"/>
</dbReference>
<gene>
    <name evidence="1" type="ORF">OG626_34025</name>
</gene>
<organism evidence="1">
    <name type="scientific">Streptomyces sp. NBC_01401</name>
    <dbReference type="NCBI Taxonomy" id="2903854"/>
    <lineage>
        <taxon>Bacteria</taxon>
        <taxon>Bacillati</taxon>
        <taxon>Actinomycetota</taxon>
        <taxon>Actinomycetes</taxon>
        <taxon>Kitasatosporales</taxon>
        <taxon>Streptomycetaceae</taxon>
        <taxon>Streptomyces</taxon>
    </lineage>
</organism>
<dbReference type="PANTHER" id="PTHR43431">
    <property type="entry name" value="OXIDOREDUCTASE, SHORT CHAIN DEHYDROGENASE/REDUCTASE FAMILY (AFU_ORTHOLOGUE AFUA_5G14000)"/>
    <property type="match status" value="1"/>
</dbReference>
<dbReference type="InterPro" id="IPR036291">
    <property type="entry name" value="NAD(P)-bd_dom_sf"/>
</dbReference>
<name>A0AAU3H675_9ACTN</name>
<dbReference type="PANTHER" id="PTHR43431:SF1">
    <property type="entry name" value="OS08G0476300 PROTEIN"/>
    <property type="match status" value="1"/>
</dbReference>
<accession>A0AAU3H675</accession>
<proteinExistence type="predicted"/>
<dbReference type="AlphaFoldDB" id="A0AAU3H675"/>
<evidence type="ECO:0000313" key="1">
    <source>
        <dbReference type="EMBL" id="WTY99566.1"/>
    </source>
</evidence>
<dbReference type="SUPFAM" id="SSF51735">
    <property type="entry name" value="NAD(P)-binding Rossmann-fold domains"/>
    <property type="match status" value="1"/>
</dbReference>